<dbReference type="GO" id="GO:0016020">
    <property type="term" value="C:membrane"/>
    <property type="evidence" value="ECO:0007669"/>
    <property type="project" value="TreeGrafter"/>
</dbReference>
<sequence length="131" mass="14812">MGSVVSTYGDVYSFGILVLELFTGKRPTDDMFIDGLSLHSFVKMSIPDRVMEMTDPVLFRTRQEENMATDARDSEMHNGIKDCLTSVYGIGIACSTEIPGDRIEISNALNQLQFVKKTFLKGRVTRRIRRI</sequence>
<dbReference type="PANTHER" id="PTHR48055:SF55">
    <property type="entry name" value="PROTEIN KINASE DOMAIN-CONTAINING PROTEIN"/>
    <property type="match status" value="1"/>
</dbReference>
<dbReference type="Proteomes" id="UP001172457">
    <property type="component" value="Chromosome 3"/>
</dbReference>
<evidence type="ECO:0000313" key="1">
    <source>
        <dbReference type="EMBL" id="KAJ9559470.1"/>
    </source>
</evidence>
<accession>A0AA38TEG3</accession>
<comment type="caution">
    <text evidence="1">The sequence shown here is derived from an EMBL/GenBank/DDBJ whole genome shotgun (WGS) entry which is preliminary data.</text>
</comment>
<dbReference type="InterPro" id="IPR051564">
    <property type="entry name" value="LRR_receptor-like_kinase"/>
</dbReference>
<name>A0AA38TEG3_9ASTR</name>
<dbReference type="Gene3D" id="1.10.510.10">
    <property type="entry name" value="Transferase(Phosphotransferase) domain 1"/>
    <property type="match status" value="1"/>
</dbReference>
<dbReference type="AlphaFoldDB" id="A0AA38TEG3"/>
<reference evidence="1" key="1">
    <citation type="submission" date="2023-03" db="EMBL/GenBank/DDBJ databases">
        <title>Chromosome-scale reference genome and RAD-based genetic map of yellow starthistle (Centaurea solstitialis) reveal putative structural variation and QTLs associated with invader traits.</title>
        <authorList>
            <person name="Reatini B."/>
            <person name="Cang F.A."/>
            <person name="Jiang Q."/>
            <person name="Mckibben M.T.W."/>
            <person name="Barker M.S."/>
            <person name="Rieseberg L.H."/>
            <person name="Dlugosch K.M."/>
        </authorList>
    </citation>
    <scope>NUCLEOTIDE SEQUENCE</scope>
    <source>
        <strain evidence="1">CAN-66</strain>
        <tissue evidence="1">Leaf</tissue>
    </source>
</reference>
<proteinExistence type="predicted"/>
<organism evidence="1 2">
    <name type="scientific">Centaurea solstitialis</name>
    <name type="common">yellow star-thistle</name>
    <dbReference type="NCBI Taxonomy" id="347529"/>
    <lineage>
        <taxon>Eukaryota</taxon>
        <taxon>Viridiplantae</taxon>
        <taxon>Streptophyta</taxon>
        <taxon>Embryophyta</taxon>
        <taxon>Tracheophyta</taxon>
        <taxon>Spermatophyta</taxon>
        <taxon>Magnoliopsida</taxon>
        <taxon>eudicotyledons</taxon>
        <taxon>Gunneridae</taxon>
        <taxon>Pentapetalae</taxon>
        <taxon>asterids</taxon>
        <taxon>campanulids</taxon>
        <taxon>Asterales</taxon>
        <taxon>Asteraceae</taxon>
        <taxon>Carduoideae</taxon>
        <taxon>Cardueae</taxon>
        <taxon>Centaureinae</taxon>
        <taxon>Centaurea</taxon>
    </lineage>
</organism>
<keyword evidence="2" id="KW-1185">Reference proteome</keyword>
<dbReference type="InterPro" id="IPR011009">
    <property type="entry name" value="Kinase-like_dom_sf"/>
</dbReference>
<evidence type="ECO:0000313" key="2">
    <source>
        <dbReference type="Proteomes" id="UP001172457"/>
    </source>
</evidence>
<dbReference type="PANTHER" id="PTHR48055">
    <property type="entry name" value="LEUCINE-RICH REPEAT RECEPTOR PROTEIN KINASE EMS1"/>
    <property type="match status" value="1"/>
</dbReference>
<protein>
    <submittedName>
        <fullName evidence="1">Uncharacterized protein</fullName>
    </submittedName>
</protein>
<dbReference type="EMBL" id="JARYMX010000003">
    <property type="protein sequence ID" value="KAJ9559470.1"/>
    <property type="molecule type" value="Genomic_DNA"/>
</dbReference>
<dbReference type="SUPFAM" id="SSF56112">
    <property type="entry name" value="Protein kinase-like (PK-like)"/>
    <property type="match status" value="1"/>
</dbReference>
<gene>
    <name evidence="1" type="ORF">OSB04_014084</name>
</gene>